<dbReference type="OrthoDB" id="414133at2759"/>
<name>A0A2P8Y5Q5_BLAGE</name>
<dbReference type="PANTHER" id="PTHR46098">
    <property type="entry name" value="TRNA (CYTOSINE(38)-C(5))-METHYLTRANSFERASE"/>
    <property type="match status" value="1"/>
</dbReference>
<dbReference type="GO" id="GO:0008168">
    <property type="term" value="F:methyltransferase activity"/>
    <property type="evidence" value="ECO:0007669"/>
    <property type="project" value="UniProtKB-KW"/>
</dbReference>
<dbReference type="STRING" id="6973.A0A2P8Y5Q5"/>
<dbReference type="NCBIfam" id="TIGR00675">
    <property type="entry name" value="dcm"/>
    <property type="match status" value="1"/>
</dbReference>
<evidence type="ECO:0000256" key="2">
    <source>
        <dbReference type="ARBA" id="ARBA00022679"/>
    </source>
</evidence>
<evidence type="ECO:0000256" key="3">
    <source>
        <dbReference type="ARBA" id="ARBA00022691"/>
    </source>
</evidence>
<keyword evidence="3 4" id="KW-0949">S-adenosyl-L-methionine</keyword>
<dbReference type="GO" id="GO:0032259">
    <property type="term" value="P:methylation"/>
    <property type="evidence" value="ECO:0007669"/>
    <property type="project" value="UniProtKB-KW"/>
</dbReference>
<comment type="similarity">
    <text evidence="4 5">Belongs to the class I-like SAM-binding methyltransferase superfamily. C5-methyltransferase family.</text>
</comment>
<keyword evidence="1 4" id="KW-0489">Methyltransferase</keyword>
<feature type="active site" evidence="4">
    <location>
        <position position="84"/>
    </location>
</feature>
<dbReference type="EC" id="2.1.1.204" evidence="6"/>
<gene>
    <name evidence="6" type="primary">DNMT2</name>
</gene>
<accession>A0A2P8Y5Q5</accession>
<sequence>MNSLNSSTIKVLELYSGIGGMNYALRGSGISGKVVAAMDINTTANKVYQHNFPDENLLQRNIQALTAEEINSYGIDMILMSPPCQPFTRVGLKKDVSDSRTCSFLHLLSIFPHLNSKWKYLLLENVKGFENSEACQLLLTTLEQINFCYQQFILSPSMFSVPNTRHRYYLIAKRRPLTFIFPVQLGVTDRALTYFEKFLINDKTLKKHAWLMDIVGPNSRRSCCFTKAYSHYVEGTGSVFCSKPTEIIAEVFKFNRNEEINPEQLQLLRSLELRYFTPQEVARLMCFPDDFSFPPDITIKQMYRLLGNSINVFVVTLLSPTDHNMQRDYAHIRDDRCITVHEITTKLAIEHSAVQEMNENFVPFGIPVY</sequence>
<evidence type="ECO:0000313" key="6">
    <source>
        <dbReference type="EMBL" id="QOI91607.1"/>
    </source>
</evidence>
<dbReference type="Gene3D" id="3.40.50.150">
    <property type="entry name" value="Vaccinia Virus protein VP39"/>
    <property type="match status" value="1"/>
</dbReference>
<organism evidence="6">
    <name type="scientific">Blattella germanica</name>
    <name type="common">German cockroach</name>
    <name type="synonym">Blatta germanica</name>
    <dbReference type="NCBI Taxonomy" id="6973"/>
    <lineage>
        <taxon>Eukaryota</taxon>
        <taxon>Metazoa</taxon>
        <taxon>Ecdysozoa</taxon>
        <taxon>Arthropoda</taxon>
        <taxon>Hexapoda</taxon>
        <taxon>Insecta</taxon>
        <taxon>Pterygota</taxon>
        <taxon>Neoptera</taxon>
        <taxon>Polyneoptera</taxon>
        <taxon>Dictyoptera</taxon>
        <taxon>Blattodea</taxon>
        <taxon>Blaberoidea</taxon>
        <taxon>Blattellidae</taxon>
        <taxon>Blattella</taxon>
    </lineage>
</organism>
<dbReference type="InterPro" id="IPR001525">
    <property type="entry name" value="C5_MeTfrase"/>
</dbReference>
<dbReference type="PRINTS" id="PR00105">
    <property type="entry name" value="C5METTRFRASE"/>
</dbReference>
<dbReference type="InterPro" id="IPR050750">
    <property type="entry name" value="C5-MTase"/>
</dbReference>
<evidence type="ECO:0000256" key="1">
    <source>
        <dbReference type="ARBA" id="ARBA00022603"/>
    </source>
</evidence>
<evidence type="ECO:0000256" key="4">
    <source>
        <dbReference type="PROSITE-ProRule" id="PRU01016"/>
    </source>
</evidence>
<evidence type="ECO:0000256" key="5">
    <source>
        <dbReference type="RuleBase" id="RU000416"/>
    </source>
</evidence>
<dbReference type="InterPro" id="IPR029063">
    <property type="entry name" value="SAM-dependent_MTases_sf"/>
</dbReference>
<dbReference type="Gene3D" id="3.90.120.10">
    <property type="entry name" value="DNA Methylase, subunit A, domain 2"/>
    <property type="match status" value="1"/>
</dbReference>
<dbReference type="PANTHER" id="PTHR46098:SF1">
    <property type="entry name" value="TRNA (CYTOSINE(38)-C(5))-METHYLTRANSFERASE"/>
    <property type="match status" value="1"/>
</dbReference>
<dbReference type="AlphaFoldDB" id="A0A2P8Y5Q5"/>
<dbReference type="SMR" id="A0A2P8Y5Q5"/>
<dbReference type="EMBL" id="MT881789">
    <property type="protein sequence ID" value="QOI91607.1"/>
    <property type="molecule type" value="mRNA"/>
</dbReference>
<dbReference type="GO" id="GO:0005634">
    <property type="term" value="C:nucleus"/>
    <property type="evidence" value="ECO:0007669"/>
    <property type="project" value="TreeGrafter"/>
</dbReference>
<keyword evidence="2 4" id="KW-0808">Transferase</keyword>
<proteinExistence type="evidence at transcript level"/>
<dbReference type="Pfam" id="PF00145">
    <property type="entry name" value="DNA_methylase"/>
    <property type="match status" value="1"/>
</dbReference>
<protein>
    <submittedName>
        <fullName evidence="6">DNA methyltransferase 2</fullName>
        <ecNumber evidence="6">2.1.1.204</ecNumber>
    </submittedName>
</protein>
<dbReference type="PROSITE" id="PS51679">
    <property type="entry name" value="SAM_MT_C5"/>
    <property type="match status" value="1"/>
</dbReference>
<dbReference type="SUPFAM" id="SSF53335">
    <property type="entry name" value="S-adenosyl-L-methionine-dependent methyltransferases"/>
    <property type="match status" value="1"/>
</dbReference>
<reference evidence="6" key="1">
    <citation type="journal article" date="2020" name="bioRxiv">
        <title>DNA methylation in cockroaches is essential in early embryo development and reduces gene expression noise.</title>
        <authorList>
            <person name="Ventos-Alfonso A."/>
            <person name="Ylla G."/>
            <person name="Montanes J.-C."/>
            <person name="Belles X."/>
        </authorList>
    </citation>
    <scope>NUCLEOTIDE SEQUENCE</scope>
</reference>